<gene>
    <name evidence="8" type="ORF">FGL98_23510</name>
</gene>
<evidence type="ECO:0000256" key="5">
    <source>
        <dbReference type="ARBA" id="ARBA00023136"/>
    </source>
</evidence>
<keyword evidence="3 6" id="KW-0812">Transmembrane</keyword>
<keyword evidence="9" id="KW-1185">Reference proteome</keyword>
<dbReference type="PANTHER" id="PTHR38459:SF1">
    <property type="entry name" value="PROPHAGE BACTOPRENOL-LINKED GLUCOSE TRANSLOCASE HOMOLOG"/>
    <property type="match status" value="1"/>
</dbReference>
<dbReference type="Proteomes" id="UP000320244">
    <property type="component" value="Unassembled WGS sequence"/>
</dbReference>
<organism evidence="8 9">
    <name type="scientific">Leekyejoonella antrihumi</name>
    <dbReference type="NCBI Taxonomy" id="1660198"/>
    <lineage>
        <taxon>Bacteria</taxon>
        <taxon>Bacillati</taxon>
        <taxon>Actinomycetota</taxon>
        <taxon>Actinomycetes</taxon>
        <taxon>Micrococcales</taxon>
        <taxon>Dermacoccaceae</taxon>
        <taxon>Leekyejoonella</taxon>
    </lineage>
</organism>
<evidence type="ECO:0000256" key="1">
    <source>
        <dbReference type="ARBA" id="ARBA00004141"/>
    </source>
</evidence>
<sequence>MLLPCSIVEIRQSRPKLRGAPAFGAFRPGQPDFFKRLRRLTPQLARFGVIGVAGFVVDVGGFNLLRYYGHDGPLFHYPLTAKVISGGAATVVAWLGNRYWTFRNTRREQLHREFVVFSIVSIIGIGIGLACLGISHYVMGFHSSLDDNIAANGVGLVLATGFRFWAYRQHVFVQTAAPPPSPVGAGHD</sequence>
<comment type="subcellular location">
    <subcellularLocation>
        <location evidence="1">Membrane</location>
        <topology evidence="1">Multi-pass membrane protein</topology>
    </subcellularLocation>
</comment>
<evidence type="ECO:0000256" key="4">
    <source>
        <dbReference type="ARBA" id="ARBA00022989"/>
    </source>
</evidence>
<dbReference type="InterPro" id="IPR051401">
    <property type="entry name" value="GtrA_CellWall_Glycosyl"/>
</dbReference>
<evidence type="ECO:0000313" key="8">
    <source>
        <dbReference type="EMBL" id="TWP32720.1"/>
    </source>
</evidence>
<evidence type="ECO:0000259" key="7">
    <source>
        <dbReference type="Pfam" id="PF04138"/>
    </source>
</evidence>
<protein>
    <submittedName>
        <fullName evidence="8">GtrA family protein</fullName>
    </submittedName>
</protein>
<reference evidence="8 9" key="2">
    <citation type="submission" date="2019-08" db="EMBL/GenBank/DDBJ databases">
        <title>Jejuicoccus antrihumi gen. nov., sp. nov., a new member of the family Dermacoccaceae isolated from a cave.</title>
        <authorList>
            <person name="Schumann P."/>
            <person name="Kim I.S."/>
        </authorList>
    </citation>
    <scope>NUCLEOTIDE SEQUENCE [LARGE SCALE GENOMIC DNA]</scope>
    <source>
        <strain evidence="8 9">C5-26</strain>
    </source>
</reference>
<feature type="transmembrane region" description="Helical" evidence="6">
    <location>
        <begin position="115"/>
        <end position="137"/>
    </location>
</feature>
<evidence type="ECO:0000256" key="3">
    <source>
        <dbReference type="ARBA" id="ARBA00022692"/>
    </source>
</evidence>
<evidence type="ECO:0000313" key="9">
    <source>
        <dbReference type="Proteomes" id="UP000320244"/>
    </source>
</evidence>
<reference evidence="8 9" key="1">
    <citation type="submission" date="2019-05" db="EMBL/GenBank/DDBJ databases">
        <authorList>
            <person name="Lee S.D."/>
        </authorList>
    </citation>
    <scope>NUCLEOTIDE SEQUENCE [LARGE SCALE GENOMIC DNA]</scope>
    <source>
        <strain evidence="8 9">C5-26</strain>
    </source>
</reference>
<feature type="domain" description="GtrA/DPMS transmembrane" evidence="7">
    <location>
        <begin position="46"/>
        <end position="172"/>
    </location>
</feature>
<evidence type="ECO:0000256" key="6">
    <source>
        <dbReference type="SAM" id="Phobius"/>
    </source>
</evidence>
<dbReference type="AlphaFoldDB" id="A0A563DR67"/>
<keyword evidence="5 6" id="KW-0472">Membrane</keyword>
<feature type="transmembrane region" description="Helical" evidence="6">
    <location>
        <begin position="44"/>
        <end position="68"/>
    </location>
</feature>
<dbReference type="OrthoDB" id="9807815at2"/>
<dbReference type="Pfam" id="PF04138">
    <property type="entry name" value="GtrA_DPMS_TM"/>
    <property type="match status" value="1"/>
</dbReference>
<feature type="transmembrane region" description="Helical" evidence="6">
    <location>
        <begin position="74"/>
        <end position="95"/>
    </location>
</feature>
<proteinExistence type="inferred from homology"/>
<comment type="similarity">
    <text evidence="2">Belongs to the GtrA family.</text>
</comment>
<dbReference type="GO" id="GO:0005886">
    <property type="term" value="C:plasma membrane"/>
    <property type="evidence" value="ECO:0007669"/>
    <property type="project" value="TreeGrafter"/>
</dbReference>
<accession>A0A563DR67</accession>
<evidence type="ECO:0000256" key="2">
    <source>
        <dbReference type="ARBA" id="ARBA00009399"/>
    </source>
</evidence>
<comment type="caution">
    <text evidence="8">The sequence shown here is derived from an EMBL/GenBank/DDBJ whole genome shotgun (WGS) entry which is preliminary data.</text>
</comment>
<dbReference type="InterPro" id="IPR007267">
    <property type="entry name" value="GtrA_DPMS_TM"/>
</dbReference>
<feature type="transmembrane region" description="Helical" evidence="6">
    <location>
        <begin position="149"/>
        <end position="166"/>
    </location>
</feature>
<keyword evidence="4 6" id="KW-1133">Transmembrane helix</keyword>
<name>A0A563DR67_9MICO</name>
<dbReference type="GO" id="GO:0000271">
    <property type="term" value="P:polysaccharide biosynthetic process"/>
    <property type="evidence" value="ECO:0007669"/>
    <property type="project" value="InterPro"/>
</dbReference>
<dbReference type="EMBL" id="VCQV01000060">
    <property type="protein sequence ID" value="TWP32720.1"/>
    <property type="molecule type" value="Genomic_DNA"/>
</dbReference>
<dbReference type="PANTHER" id="PTHR38459">
    <property type="entry name" value="PROPHAGE BACTOPRENOL-LINKED GLUCOSE TRANSLOCASE HOMOLOG"/>
    <property type="match status" value="1"/>
</dbReference>